<proteinExistence type="predicted"/>
<dbReference type="PANTHER" id="PTHR30302:SF5">
    <property type="entry name" value="SLR1876 PROTEIN"/>
    <property type="match status" value="1"/>
</dbReference>
<evidence type="ECO:0000313" key="1">
    <source>
        <dbReference type="EMBL" id="TDY61661.1"/>
    </source>
</evidence>
<dbReference type="GO" id="GO:0016485">
    <property type="term" value="P:protein processing"/>
    <property type="evidence" value="ECO:0007669"/>
    <property type="project" value="TreeGrafter"/>
</dbReference>
<evidence type="ECO:0000313" key="2">
    <source>
        <dbReference type="Proteomes" id="UP000295066"/>
    </source>
</evidence>
<dbReference type="RefSeq" id="WP_133957108.1">
    <property type="nucleotide sequence ID" value="NZ_SORI01000005.1"/>
</dbReference>
<keyword evidence="2" id="KW-1185">Reference proteome</keyword>
<organism evidence="1 2">
    <name type="scientific">Aminivibrio pyruvatiphilus</name>
    <dbReference type="NCBI Taxonomy" id="1005740"/>
    <lineage>
        <taxon>Bacteria</taxon>
        <taxon>Thermotogati</taxon>
        <taxon>Synergistota</taxon>
        <taxon>Synergistia</taxon>
        <taxon>Synergistales</taxon>
        <taxon>Aminobacteriaceae</taxon>
        <taxon>Aminivibrio</taxon>
    </lineage>
</organism>
<keyword evidence="1" id="KW-0645">Protease</keyword>
<accession>A0A4V3HGK3</accession>
<protein>
    <submittedName>
        <fullName evidence="1">Hydrogenase maturation protease</fullName>
    </submittedName>
</protein>
<dbReference type="Proteomes" id="UP000295066">
    <property type="component" value="Unassembled WGS sequence"/>
</dbReference>
<sequence length="154" mass="16700">MKVLVCGYGNPFRTDDGVGHLLAPAVAELIAFRGGEAEVRLEHQLLPEMAEEFGKYDLLAFTDARVPGTGSGNGYDIREISPDPALEGLNIHSVGPEWILALAARLWGKVPPSVLVSVEGESFDFGEGLTAACNERMNCALAAFDEWLRDRNLQ</sequence>
<name>A0A4V3HGK3_9BACT</name>
<dbReference type="InterPro" id="IPR000671">
    <property type="entry name" value="Peptidase_A31"/>
</dbReference>
<dbReference type="GO" id="GO:0008047">
    <property type="term" value="F:enzyme activator activity"/>
    <property type="evidence" value="ECO:0007669"/>
    <property type="project" value="InterPro"/>
</dbReference>
<dbReference type="InterPro" id="IPR023430">
    <property type="entry name" value="Pept_HybD-like_dom_sf"/>
</dbReference>
<dbReference type="NCBIfam" id="TIGR00072">
    <property type="entry name" value="hydrog_prot"/>
    <property type="match status" value="1"/>
</dbReference>
<gene>
    <name evidence="1" type="ORF">C8D99_10574</name>
</gene>
<dbReference type="PANTHER" id="PTHR30302">
    <property type="entry name" value="HYDROGENASE 1 MATURATION PROTEASE"/>
    <property type="match status" value="1"/>
</dbReference>
<dbReference type="OrthoDB" id="9792731at2"/>
<dbReference type="EMBL" id="SORI01000005">
    <property type="protein sequence ID" value="TDY61661.1"/>
    <property type="molecule type" value="Genomic_DNA"/>
</dbReference>
<dbReference type="Gene3D" id="3.40.50.1450">
    <property type="entry name" value="HybD-like"/>
    <property type="match status" value="1"/>
</dbReference>
<dbReference type="GO" id="GO:0004175">
    <property type="term" value="F:endopeptidase activity"/>
    <property type="evidence" value="ECO:0007669"/>
    <property type="project" value="TreeGrafter"/>
</dbReference>
<comment type="caution">
    <text evidence="1">The sequence shown here is derived from an EMBL/GenBank/DDBJ whole genome shotgun (WGS) entry which is preliminary data.</text>
</comment>
<dbReference type="SUPFAM" id="SSF53163">
    <property type="entry name" value="HybD-like"/>
    <property type="match status" value="1"/>
</dbReference>
<keyword evidence="1" id="KW-0378">Hydrolase</keyword>
<reference evidence="1 2" key="1">
    <citation type="submission" date="2019-03" db="EMBL/GenBank/DDBJ databases">
        <title>Genomic Encyclopedia of Type Strains, Phase IV (KMG-IV): sequencing the most valuable type-strain genomes for metagenomic binning, comparative biology and taxonomic classification.</title>
        <authorList>
            <person name="Goeker M."/>
        </authorList>
    </citation>
    <scope>NUCLEOTIDE SEQUENCE [LARGE SCALE GENOMIC DNA]</scope>
    <source>
        <strain evidence="1 2">DSM 25964</strain>
    </source>
</reference>
<dbReference type="AlphaFoldDB" id="A0A4V3HGK3"/>